<dbReference type="RefSeq" id="XP_025354147.1">
    <property type="nucleotide sequence ID" value="XM_025495837.1"/>
</dbReference>
<evidence type="ECO:0000313" key="7">
    <source>
        <dbReference type="Proteomes" id="UP000245771"/>
    </source>
</evidence>
<keyword evidence="7" id="KW-1185">Reference proteome</keyword>
<reference evidence="6 7" key="1">
    <citation type="journal article" date="2018" name="Mol. Biol. Evol.">
        <title>Broad Genomic Sampling Reveals a Smut Pathogenic Ancestry of the Fungal Clade Ustilaginomycotina.</title>
        <authorList>
            <person name="Kijpornyongpan T."/>
            <person name="Mondo S.J."/>
            <person name="Barry K."/>
            <person name="Sandor L."/>
            <person name="Lee J."/>
            <person name="Lipzen A."/>
            <person name="Pangilinan J."/>
            <person name="LaButti K."/>
            <person name="Hainaut M."/>
            <person name="Henrissat B."/>
            <person name="Grigoriev I.V."/>
            <person name="Spatafora J.W."/>
            <person name="Aime M.C."/>
        </authorList>
    </citation>
    <scope>NUCLEOTIDE SEQUENCE [LARGE SCALE GENOMIC DNA]</scope>
    <source>
        <strain evidence="6 7">MCA 3882</strain>
    </source>
</reference>
<dbReference type="SMART" id="SM00490">
    <property type="entry name" value="HELICc"/>
    <property type="match status" value="1"/>
</dbReference>
<comment type="similarity">
    <text evidence="1">Belongs to the helicase family. SKI2 subfamily.</text>
</comment>
<dbReference type="InterPro" id="IPR011545">
    <property type="entry name" value="DEAD/DEAH_box_helicase_dom"/>
</dbReference>
<evidence type="ECO:0000256" key="2">
    <source>
        <dbReference type="ARBA" id="ARBA00022741"/>
    </source>
</evidence>
<dbReference type="InterPro" id="IPR004179">
    <property type="entry name" value="Sec63-dom"/>
</dbReference>
<dbReference type="Pfam" id="PF00271">
    <property type="entry name" value="Helicase_C"/>
    <property type="match status" value="1"/>
</dbReference>
<dbReference type="GO" id="GO:0051321">
    <property type="term" value="P:meiotic cell cycle"/>
    <property type="evidence" value="ECO:0007669"/>
    <property type="project" value="UniProtKB-KW"/>
</dbReference>
<dbReference type="InterPro" id="IPR001650">
    <property type="entry name" value="Helicase_C-like"/>
</dbReference>
<dbReference type="GO" id="GO:0005524">
    <property type="term" value="F:ATP binding"/>
    <property type="evidence" value="ECO:0007669"/>
    <property type="project" value="UniProtKB-KW"/>
</dbReference>
<protein>
    <submittedName>
        <fullName evidence="6">P-loop containing nucleoside triphosphate hydrolase protein</fullName>
    </submittedName>
</protein>
<feature type="non-terminal residue" evidence="6">
    <location>
        <position position="746"/>
    </location>
</feature>
<sequence>ITSIGQIELPYRKIWKMKQFNRMQSEMVGELLTGDENVVVTAPTGAGKTVLFEMALIRMFQNHKEGKAVYLAPTKALCSEKFRDWNHRLKEMNCKVLEMTGDSKISTPEEAKAARLVIATPEKWDFITRRAGKSDPLMSKLKLFLVDEVHSVREKVRGALLEVLIARTKSRDPDTRIIAVSATIPNADDVAQWIGSRQRSPRDKPETRKLTPFVFSEDFRPCPLQKEIYGFKAKSLNESYYDFERELTKELPTIIEDYSKGKATLIFCSSRSGTQQVANALSEYCQKRIEQNSNTPWPTVRETNCLSFSNEELQNLSRDGIAFHHAGLDITDKRKVESAFVDGKIKILCATTTLAVGVNLPAYLVIIRGTKLNTGVFEEHSDLTILQMMGRAGRPQFDKEGVCVIMTEQDRREHYVQLLKGENIIESTLHLSLGEHINAEVCARGRCRAYNIEKWLKETFLFTRMSKNWEHYNIKGCSDRLSPEENVRNITRENLEALSEVDLIENYDSSKPDQEFNSTEYGRTMSNYSLRMRTMIELMNLQQGATMQSLISTISQANEFSDLFIRAGEKVMYNNVLRDLKLRFPPTRVESLHEKISVLLQLALTGFKIKEIMEKESKIFSANANNEQLQILKTAPKIARAMMNIAIYRKDGAFLNDAYMLSRSLNGKSWDDEGATLTQLDGLGSGTMQLLSQHNFKSIRALAKASPAELALMICRTTTQASRLINDAKKIPQIDFEAREVDVQPK</sequence>
<gene>
    <name evidence="6" type="ORF">FA14DRAFT_108327</name>
</gene>
<dbReference type="Gene3D" id="3.40.50.300">
    <property type="entry name" value="P-loop containing nucleotide triphosphate hydrolases"/>
    <property type="match status" value="2"/>
</dbReference>
<dbReference type="CDD" id="cd18795">
    <property type="entry name" value="SF2_C_Ski2"/>
    <property type="match status" value="1"/>
</dbReference>
<dbReference type="GeneID" id="37017618"/>
<dbReference type="AlphaFoldDB" id="A0A316VEE3"/>
<evidence type="ECO:0000313" key="6">
    <source>
        <dbReference type="EMBL" id="PWN33845.1"/>
    </source>
</evidence>
<dbReference type="Pfam" id="PF00270">
    <property type="entry name" value="DEAD"/>
    <property type="match status" value="1"/>
</dbReference>
<dbReference type="OrthoDB" id="5575at2759"/>
<dbReference type="InterPro" id="IPR036388">
    <property type="entry name" value="WH-like_DNA-bd_sf"/>
</dbReference>
<dbReference type="InterPro" id="IPR027417">
    <property type="entry name" value="P-loop_NTPase"/>
</dbReference>
<dbReference type="STRING" id="1280837.A0A316VEE3"/>
<feature type="domain" description="Helicase C-terminal" evidence="5">
    <location>
        <begin position="246"/>
        <end position="437"/>
    </location>
</feature>
<dbReference type="Gene3D" id="1.10.150.20">
    <property type="entry name" value="5' to 3' exonuclease, C-terminal subdomain"/>
    <property type="match status" value="1"/>
</dbReference>
<dbReference type="GO" id="GO:0043138">
    <property type="term" value="F:3'-5' DNA helicase activity"/>
    <property type="evidence" value="ECO:0007669"/>
    <property type="project" value="UniProtKB-EC"/>
</dbReference>
<evidence type="ECO:0000259" key="4">
    <source>
        <dbReference type="PROSITE" id="PS51192"/>
    </source>
</evidence>
<evidence type="ECO:0000256" key="3">
    <source>
        <dbReference type="ARBA" id="ARBA00022840"/>
    </source>
</evidence>
<dbReference type="SMART" id="SM00973">
    <property type="entry name" value="Sec63"/>
    <property type="match status" value="1"/>
</dbReference>
<name>A0A316VEE3_9BASI</name>
<dbReference type="Gene3D" id="1.10.10.10">
    <property type="entry name" value="Winged helix-like DNA-binding domain superfamily/Winged helix DNA-binding domain"/>
    <property type="match status" value="1"/>
</dbReference>
<dbReference type="Gene3D" id="1.10.3380.10">
    <property type="entry name" value="Sec63 N-terminal domain-like domain"/>
    <property type="match status" value="1"/>
</dbReference>
<dbReference type="SUPFAM" id="SSF158702">
    <property type="entry name" value="Sec63 N-terminal domain-like"/>
    <property type="match status" value="1"/>
</dbReference>
<dbReference type="PANTHER" id="PTHR47835">
    <property type="entry name" value="HFM1, ATP DEPENDENT DNA HELICASE HOMOLOG"/>
    <property type="match status" value="1"/>
</dbReference>
<dbReference type="PROSITE" id="PS51192">
    <property type="entry name" value="HELICASE_ATP_BIND_1"/>
    <property type="match status" value="1"/>
</dbReference>
<dbReference type="InterPro" id="IPR014001">
    <property type="entry name" value="Helicase_ATP-bd"/>
</dbReference>
<keyword evidence="2" id="KW-0547">Nucleotide-binding</keyword>
<proteinExistence type="inferred from homology"/>
<dbReference type="PROSITE" id="PS51194">
    <property type="entry name" value="HELICASE_CTER"/>
    <property type="match status" value="1"/>
</dbReference>
<dbReference type="GO" id="GO:0016787">
    <property type="term" value="F:hydrolase activity"/>
    <property type="evidence" value="ECO:0007669"/>
    <property type="project" value="UniProtKB-KW"/>
</dbReference>
<evidence type="ECO:0000256" key="1">
    <source>
        <dbReference type="ARBA" id="ARBA00010140"/>
    </source>
</evidence>
<keyword evidence="3" id="KW-0067">ATP-binding</keyword>
<dbReference type="Proteomes" id="UP000245771">
    <property type="component" value="Unassembled WGS sequence"/>
</dbReference>
<organism evidence="6 7">
    <name type="scientific">Meira miltonrushii</name>
    <dbReference type="NCBI Taxonomy" id="1280837"/>
    <lineage>
        <taxon>Eukaryota</taxon>
        <taxon>Fungi</taxon>
        <taxon>Dikarya</taxon>
        <taxon>Basidiomycota</taxon>
        <taxon>Ustilaginomycotina</taxon>
        <taxon>Exobasidiomycetes</taxon>
        <taxon>Exobasidiales</taxon>
        <taxon>Brachybasidiaceae</taxon>
        <taxon>Meira</taxon>
    </lineage>
</organism>
<dbReference type="InParanoid" id="A0A316VEE3"/>
<dbReference type="EMBL" id="KZ819604">
    <property type="protein sequence ID" value="PWN33845.1"/>
    <property type="molecule type" value="Genomic_DNA"/>
</dbReference>
<dbReference type="Pfam" id="PF02889">
    <property type="entry name" value="Sec63"/>
    <property type="match status" value="1"/>
</dbReference>
<accession>A0A316VEE3</accession>
<feature type="domain" description="Helicase ATP-binding" evidence="4">
    <location>
        <begin position="29"/>
        <end position="202"/>
    </location>
</feature>
<keyword evidence="6" id="KW-0378">Hydrolase</keyword>
<dbReference type="GO" id="GO:0003676">
    <property type="term" value="F:nucleic acid binding"/>
    <property type="evidence" value="ECO:0007669"/>
    <property type="project" value="InterPro"/>
</dbReference>
<dbReference type="SMART" id="SM00487">
    <property type="entry name" value="DEXDc"/>
    <property type="match status" value="1"/>
</dbReference>
<dbReference type="InterPro" id="IPR052247">
    <property type="entry name" value="Meiotic_Crossover_Helicase"/>
</dbReference>
<dbReference type="PANTHER" id="PTHR47835:SF3">
    <property type="entry name" value="HELICASE FOR MEIOSIS 1"/>
    <property type="match status" value="1"/>
</dbReference>
<evidence type="ECO:0000259" key="5">
    <source>
        <dbReference type="PROSITE" id="PS51194"/>
    </source>
</evidence>
<feature type="non-terminal residue" evidence="6">
    <location>
        <position position="1"/>
    </location>
</feature>
<dbReference type="SUPFAM" id="SSF52540">
    <property type="entry name" value="P-loop containing nucleoside triphosphate hydrolases"/>
    <property type="match status" value="1"/>
</dbReference>